<dbReference type="FunFam" id="2.60.120.320:FF:000001">
    <property type="entry name" value="Thiamine pyrophosphokinase"/>
    <property type="match status" value="1"/>
</dbReference>
<dbReference type="GO" id="GO:0006772">
    <property type="term" value="P:thiamine metabolic process"/>
    <property type="evidence" value="ECO:0007669"/>
    <property type="project" value="InterPro"/>
</dbReference>
<dbReference type="GO" id="GO:0004788">
    <property type="term" value="F:thiamine diphosphokinase activity"/>
    <property type="evidence" value="ECO:0007669"/>
    <property type="project" value="InterPro"/>
</dbReference>
<dbReference type="Gene3D" id="3.40.50.10240">
    <property type="entry name" value="Thiamin pyrophosphokinase, catalytic domain"/>
    <property type="match status" value="1"/>
</dbReference>
<proteinExistence type="predicted"/>
<dbReference type="Pfam" id="PF04265">
    <property type="entry name" value="TPK_B1_binding"/>
    <property type="match status" value="1"/>
</dbReference>
<keyword evidence="1" id="KW-0808">Transferase</keyword>
<name>E4XQZ8_OIKDI</name>
<evidence type="ECO:0000259" key="5">
    <source>
        <dbReference type="SMART" id="SM00983"/>
    </source>
</evidence>
<dbReference type="InterPro" id="IPR007371">
    <property type="entry name" value="TPK_catalytic"/>
</dbReference>
<keyword evidence="3" id="KW-0418">Kinase</keyword>
<accession>E4XQZ8</accession>
<dbReference type="InterPro" id="IPR006282">
    <property type="entry name" value="Thi_PPkinase"/>
</dbReference>
<dbReference type="InterPro" id="IPR007373">
    <property type="entry name" value="Thiamin_PyroPKinase_B1-bd"/>
</dbReference>
<dbReference type="GO" id="GO:0030975">
    <property type="term" value="F:thiamine binding"/>
    <property type="evidence" value="ECO:0007669"/>
    <property type="project" value="InterPro"/>
</dbReference>
<reference evidence="6" key="1">
    <citation type="journal article" date="2010" name="Science">
        <title>Plasticity of animal genome architecture unmasked by rapid evolution of a pelagic tunicate.</title>
        <authorList>
            <person name="Denoeud F."/>
            <person name="Henriet S."/>
            <person name="Mungpakdee S."/>
            <person name="Aury J.M."/>
            <person name="Da Silva C."/>
            <person name="Brinkmann H."/>
            <person name="Mikhaleva J."/>
            <person name="Olsen L.C."/>
            <person name="Jubin C."/>
            <person name="Canestro C."/>
            <person name="Bouquet J.M."/>
            <person name="Danks G."/>
            <person name="Poulain J."/>
            <person name="Campsteijn C."/>
            <person name="Adamski M."/>
            <person name="Cross I."/>
            <person name="Yadetie F."/>
            <person name="Muffato M."/>
            <person name="Louis A."/>
            <person name="Butcher S."/>
            <person name="Tsagkogeorga G."/>
            <person name="Konrad A."/>
            <person name="Singh S."/>
            <person name="Jensen M.F."/>
            <person name="Cong E.H."/>
            <person name="Eikeseth-Otteraa H."/>
            <person name="Noel B."/>
            <person name="Anthouard V."/>
            <person name="Porcel B.M."/>
            <person name="Kachouri-Lafond R."/>
            <person name="Nishino A."/>
            <person name="Ugolini M."/>
            <person name="Chourrout P."/>
            <person name="Nishida H."/>
            <person name="Aasland R."/>
            <person name="Huzurbazar S."/>
            <person name="Westhof E."/>
            <person name="Delsuc F."/>
            <person name="Lehrach H."/>
            <person name="Reinhardt R."/>
            <person name="Weissenbach J."/>
            <person name="Roy S.W."/>
            <person name="Artiguenave F."/>
            <person name="Postlethwait J.H."/>
            <person name="Manak J.R."/>
            <person name="Thompson E.M."/>
            <person name="Jaillon O."/>
            <person name="Du Pasquier L."/>
            <person name="Boudinot P."/>
            <person name="Liberles D.A."/>
            <person name="Volff J.N."/>
            <person name="Philippe H."/>
            <person name="Lenhard B."/>
            <person name="Roest Crollius H."/>
            <person name="Wincker P."/>
            <person name="Chourrout D."/>
        </authorList>
    </citation>
    <scope>NUCLEOTIDE SEQUENCE [LARGE SCALE GENOMIC DNA]</scope>
</reference>
<evidence type="ECO:0000313" key="7">
    <source>
        <dbReference type="Proteomes" id="UP000001307"/>
    </source>
</evidence>
<dbReference type="OrthoDB" id="25149at2759"/>
<dbReference type="CDD" id="cd07995">
    <property type="entry name" value="TPK"/>
    <property type="match status" value="1"/>
</dbReference>
<dbReference type="EMBL" id="FN653110">
    <property type="protein sequence ID" value="CBY12234.1"/>
    <property type="molecule type" value="Genomic_DNA"/>
</dbReference>
<dbReference type="InterPro" id="IPR036759">
    <property type="entry name" value="TPK_catalytic_sf"/>
</dbReference>
<dbReference type="NCBIfam" id="TIGR01378">
    <property type="entry name" value="thi_PPkinase"/>
    <property type="match status" value="1"/>
</dbReference>
<dbReference type="Gene3D" id="2.60.120.320">
    <property type="entry name" value="Thiamin pyrophosphokinase, thiamin-binding domain"/>
    <property type="match status" value="1"/>
</dbReference>
<evidence type="ECO:0000313" key="6">
    <source>
        <dbReference type="EMBL" id="CBY12234.1"/>
    </source>
</evidence>
<dbReference type="SUPFAM" id="SSF63862">
    <property type="entry name" value="Thiamin pyrophosphokinase, substrate-binding domain"/>
    <property type="match status" value="1"/>
</dbReference>
<dbReference type="GO" id="GO:0009229">
    <property type="term" value="P:thiamine diphosphate biosynthetic process"/>
    <property type="evidence" value="ECO:0007669"/>
    <property type="project" value="InterPro"/>
</dbReference>
<dbReference type="InterPro" id="IPR036371">
    <property type="entry name" value="TPK_B1-bd_sf"/>
</dbReference>
<dbReference type="SUPFAM" id="SSF63999">
    <property type="entry name" value="Thiamin pyrophosphokinase, catalytic domain"/>
    <property type="match status" value="1"/>
</dbReference>
<gene>
    <name evidence="6" type="ORF">GSOID_T00018112001</name>
</gene>
<evidence type="ECO:0000256" key="4">
    <source>
        <dbReference type="ARBA" id="ARBA00022840"/>
    </source>
</evidence>
<dbReference type="AlphaFoldDB" id="E4XQZ8"/>
<dbReference type="Proteomes" id="UP000001307">
    <property type="component" value="Unassembled WGS sequence"/>
</dbReference>
<dbReference type="GO" id="GO:0016301">
    <property type="term" value="F:kinase activity"/>
    <property type="evidence" value="ECO:0007669"/>
    <property type="project" value="UniProtKB-KW"/>
</dbReference>
<evidence type="ECO:0000256" key="3">
    <source>
        <dbReference type="ARBA" id="ARBA00022777"/>
    </source>
</evidence>
<dbReference type="InParanoid" id="E4XQZ8"/>
<dbReference type="Pfam" id="PF04263">
    <property type="entry name" value="TPK_catalytic"/>
    <property type="match status" value="1"/>
</dbReference>
<sequence>MMSRAGWNRVFPRRMLAISAQKISPKTAAAQNIPEIRIMENEIFSEQPFSPIISKGFSLLILNGCAINKENLLLYSTFQKLWTQSSYRHVADGGLNTLYDLDKESPSVFIPHCVSGDFDSVNKELIDEYQAYGVDIQETPDQSQTDFEKALRMVLERVPEEPVFVLGTAARGRFDHQMSQISTMVKVSSEFQTPVYLLRDTSLMRVLKKGAHRLALNTGYEGTIGLFPVDGKCTVRTNGLKWNVNGPMQFGELISSSNEKVSDEVEIITDGTLLFTVELVEPPSVCCQSKNFNI</sequence>
<evidence type="ECO:0000256" key="1">
    <source>
        <dbReference type="ARBA" id="ARBA00022679"/>
    </source>
</evidence>
<dbReference type="PANTHER" id="PTHR13622:SF8">
    <property type="entry name" value="THIAMIN PYROPHOSPHOKINASE 1"/>
    <property type="match status" value="1"/>
</dbReference>
<organism evidence="6">
    <name type="scientific">Oikopleura dioica</name>
    <name type="common">Tunicate</name>
    <dbReference type="NCBI Taxonomy" id="34765"/>
    <lineage>
        <taxon>Eukaryota</taxon>
        <taxon>Metazoa</taxon>
        <taxon>Chordata</taxon>
        <taxon>Tunicata</taxon>
        <taxon>Appendicularia</taxon>
        <taxon>Copelata</taxon>
        <taxon>Oikopleuridae</taxon>
        <taxon>Oikopleura</taxon>
    </lineage>
</organism>
<feature type="domain" description="Thiamin pyrophosphokinase thiamin-binding" evidence="5">
    <location>
        <begin position="210"/>
        <end position="274"/>
    </location>
</feature>
<dbReference type="GO" id="GO:0005524">
    <property type="term" value="F:ATP binding"/>
    <property type="evidence" value="ECO:0007669"/>
    <property type="project" value="UniProtKB-KW"/>
</dbReference>
<evidence type="ECO:0000256" key="2">
    <source>
        <dbReference type="ARBA" id="ARBA00022741"/>
    </source>
</evidence>
<protein>
    <recommendedName>
        <fullName evidence="5">Thiamin pyrophosphokinase thiamin-binding domain-containing protein</fullName>
    </recommendedName>
</protein>
<keyword evidence="4" id="KW-0067">ATP-binding</keyword>
<dbReference type="PANTHER" id="PTHR13622">
    <property type="entry name" value="THIAMIN PYROPHOSPHOKINASE"/>
    <property type="match status" value="1"/>
</dbReference>
<keyword evidence="2" id="KW-0547">Nucleotide-binding</keyword>
<keyword evidence="7" id="KW-1185">Reference proteome</keyword>
<dbReference type="SMART" id="SM00983">
    <property type="entry name" value="TPK_B1_binding"/>
    <property type="match status" value="1"/>
</dbReference>